<dbReference type="Pfam" id="PF22817">
    <property type="entry name" value="ApeP-like"/>
    <property type="match status" value="1"/>
</dbReference>
<organism evidence="1 2">
    <name type="scientific">Chryseobacterium suipulveris</name>
    <dbReference type="NCBI Taxonomy" id="2929800"/>
    <lineage>
        <taxon>Bacteria</taxon>
        <taxon>Pseudomonadati</taxon>
        <taxon>Bacteroidota</taxon>
        <taxon>Flavobacteriia</taxon>
        <taxon>Flavobacteriales</taxon>
        <taxon>Weeksellaceae</taxon>
        <taxon>Chryseobacterium group</taxon>
        <taxon>Chryseobacterium</taxon>
    </lineage>
</organism>
<name>A0ABY4BWD1_9FLAO</name>
<dbReference type="EMBL" id="CP094532">
    <property type="protein sequence ID" value="UOE40825.1"/>
    <property type="molecule type" value="Genomic_DNA"/>
</dbReference>
<gene>
    <name evidence="1" type="ORF">MTP09_13095</name>
</gene>
<protein>
    <submittedName>
        <fullName evidence="1">ABC transporter permease</fullName>
    </submittedName>
</protein>
<keyword evidence="2" id="KW-1185">Reference proteome</keyword>
<dbReference type="InterPro" id="IPR029069">
    <property type="entry name" value="HotDog_dom_sf"/>
</dbReference>
<dbReference type="InterPro" id="IPR016776">
    <property type="entry name" value="ApeP-like_dehydratase"/>
</dbReference>
<accession>A0ABY4BWD1</accession>
<proteinExistence type="predicted"/>
<evidence type="ECO:0000313" key="1">
    <source>
        <dbReference type="EMBL" id="UOE40825.1"/>
    </source>
</evidence>
<dbReference type="Gene3D" id="3.10.129.10">
    <property type="entry name" value="Hotdog Thioesterase"/>
    <property type="match status" value="1"/>
</dbReference>
<dbReference type="RefSeq" id="WP_243548828.1">
    <property type="nucleotide sequence ID" value="NZ_CP094532.1"/>
</dbReference>
<dbReference type="Proteomes" id="UP000831460">
    <property type="component" value="Chromosome"/>
</dbReference>
<dbReference type="SUPFAM" id="SSF54637">
    <property type="entry name" value="Thioesterase/thiol ester dehydrase-isomerase"/>
    <property type="match status" value="1"/>
</dbReference>
<evidence type="ECO:0000313" key="2">
    <source>
        <dbReference type="Proteomes" id="UP000831460"/>
    </source>
</evidence>
<reference evidence="1 2" key="1">
    <citation type="submission" date="2022-03" db="EMBL/GenBank/DDBJ databases">
        <title>Chryseobacterium sp. isolated from particulate matters in swine house.</title>
        <authorList>
            <person name="Won M."/>
            <person name="Kim S.-J."/>
            <person name="Kwon S.-W."/>
        </authorList>
    </citation>
    <scope>NUCLEOTIDE SEQUENCE [LARGE SCALE GENOMIC DNA]</scope>
    <source>
        <strain evidence="1 2">SC2-2</strain>
    </source>
</reference>
<sequence>MVDYILEISEEKVVTNFLIKEENPFVEEDHFSEPGLIENAAQTCSAIVGQSFFGDGKENVKLIGFITNIKKVSIFEVPKVGEQILTKAELVAKFGNICTMKCSTFCGERLLSEAEINLFIKETNA</sequence>